<evidence type="ECO:0000256" key="1">
    <source>
        <dbReference type="ARBA" id="ARBA00022801"/>
    </source>
</evidence>
<dbReference type="Pfam" id="PF13581">
    <property type="entry name" value="HATPase_c_2"/>
    <property type="match status" value="1"/>
</dbReference>
<organism evidence="4 5">
    <name type="scientific">Pseudoalteromonas aliena</name>
    <dbReference type="NCBI Taxonomy" id="247523"/>
    <lineage>
        <taxon>Bacteria</taxon>
        <taxon>Pseudomonadati</taxon>
        <taxon>Pseudomonadota</taxon>
        <taxon>Gammaproteobacteria</taxon>
        <taxon>Alteromonadales</taxon>
        <taxon>Pseudoalteromonadaceae</taxon>
        <taxon>Pseudoalteromonas</taxon>
    </lineage>
</organism>
<dbReference type="SUPFAM" id="SSF52172">
    <property type="entry name" value="CheY-like"/>
    <property type="match status" value="1"/>
</dbReference>
<dbReference type="STRING" id="247523.B0W48_19830"/>
<keyword evidence="1" id="KW-0378">Hydrolase</keyword>
<dbReference type="GO" id="GO:0016791">
    <property type="term" value="F:phosphatase activity"/>
    <property type="evidence" value="ECO:0007669"/>
    <property type="project" value="TreeGrafter"/>
</dbReference>
<dbReference type="Pfam" id="PF00072">
    <property type="entry name" value="Response_reg"/>
    <property type="match status" value="1"/>
</dbReference>
<dbReference type="Pfam" id="PF07228">
    <property type="entry name" value="SpoIIE"/>
    <property type="match status" value="1"/>
</dbReference>
<evidence type="ECO:0000313" key="5">
    <source>
        <dbReference type="Proteomes" id="UP000188243"/>
    </source>
</evidence>
<evidence type="ECO:0000313" key="4">
    <source>
        <dbReference type="EMBL" id="AQQ01828.1"/>
    </source>
</evidence>
<dbReference type="SMART" id="SM00448">
    <property type="entry name" value="REC"/>
    <property type="match status" value="1"/>
</dbReference>
<accession>A0A1Q2H389</accession>
<dbReference type="InterPro" id="IPR036890">
    <property type="entry name" value="HATPase_C_sf"/>
</dbReference>
<dbReference type="SUPFAM" id="SSF81606">
    <property type="entry name" value="PP2C-like"/>
    <property type="match status" value="1"/>
</dbReference>
<dbReference type="InterPro" id="IPR001932">
    <property type="entry name" value="PPM-type_phosphatase-like_dom"/>
</dbReference>
<dbReference type="CDD" id="cd16936">
    <property type="entry name" value="HATPase_RsbW-like"/>
    <property type="match status" value="1"/>
</dbReference>
<dbReference type="InterPro" id="IPR011006">
    <property type="entry name" value="CheY-like_superfamily"/>
</dbReference>
<evidence type="ECO:0000259" key="3">
    <source>
        <dbReference type="PROSITE" id="PS50110"/>
    </source>
</evidence>
<dbReference type="PROSITE" id="PS50110">
    <property type="entry name" value="RESPONSE_REGULATORY"/>
    <property type="match status" value="1"/>
</dbReference>
<dbReference type="EMBL" id="CP019628">
    <property type="protein sequence ID" value="AQQ01828.1"/>
    <property type="molecule type" value="Genomic_DNA"/>
</dbReference>
<dbReference type="SMART" id="SM00331">
    <property type="entry name" value="PP2C_SIG"/>
    <property type="match status" value="1"/>
</dbReference>
<dbReference type="InterPro" id="IPR003594">
    <property type="entry name" value="HATPase_dom"/>
</dbReference>
<dbReference type="Gene3D" id="3.30.565.10">
    <property type="entry name" value="Histidine kinase-like ATPase, C-terminal domain"/>
    <property type="match status" value="1"/>
</dbReference>
<dbReference type="Proteomes" id="UP000188243">
    <property type="component" value="Chromosome"/>
</dbReference>
<dbReference type="PANTHER" id="PTHR43156:SF2">
    <property type="entry name" value="STAGE II SPORULATION PROTEIN E"/>
    <property type="match status" value="1"/>
</dbReference>
<feature type="modified residue" description="4-aspartylphosphate" evidence="2">
    <location>
        <position position="52"/>
    </location>
</feature>
<dbReference type="AlphaFoldDB" id="A0A1Q2H389"/>
<sequence length="549" mass="61587">MIHVLIVDDQTLNHILLSKMLEQEGYKISMAHNGLEALNVLEKNEIDVVLLDVLMPVMDGFEAAQLIKQRFNEVYLPIIFITSLDDQASFERCLEVGGDDFIHKPFDKVILYAKIKAHNRTRELSQKANQQKKMLQYHHNQIEREHEIIEHIFNNSLENQDKFKQHLDFNLSPASMFNGDMFLVAQSPIGNLYCMLGDFTGHGLAAAIGALPASHVFYSMVQKGMAVNDIASELNTLLYNLLPGHMFCAATIIELSASGKSISAWLGGLPDAYLIDKEGCVKQLLESQHMALGILDEDEFEHGVIHFETNQQMRLALATDGIIETANKGDEFFGEERFLHILKSRHMISCKNIVDDVSEFAQGNVQQDDVSIVLLNCLPLTAEKQSIEAFSTLAFNLSLSLNAKQIKQTDPVYDLVNILSSVGGLKAHRSNIFLLLSEAYNNALDHGVLGLDSNVKHQEDGFFKYYEMREKALAKLSDAMIIIDMRYCPETLSLYFIICDSGRGFTSKADELEASNNEFGRGLSLLEEIAEKVTYNASGNQVEMCYKLS</sequence>
<dbReference type="Gene3D" id="3.60.40.10">
    <property type="entry name" value="PPM-type phosphatase domain"/>
    <property type="match status" value="1"/>
</dbReference>
<keyword evidence="2" id="KW-0597">Phosphoprotein</keyword>
<name>A0A1Q2H389_9GAMM</name>
<dbReference type="PANTHER" id="PTHR43156">
    <property type="entry name" value="STAGE II SPORULATION PROTEIN E-RELATED"/>
    <property type="match status" value="1"/>
</dbReference>
<dbReference type="GO" id="GO:0000160">
    <property type="term" value="P:phosphorelay signal transduction system"/>
    <property type="evidence" value="ECO:0007669"/>
    <property type="project" value="InterPro"/>
</dbReference>
<dbReference type="KEGG" id="paln:B0W48_19830"/>
<evidence type="ECO:0000256" key="2">
    <source>
        <dbReference type="PROSITE-ProRule" id="PRU00169"/>
    </source>
</evidence>
<protein>
    <submittedName>
        <fullName evidence="4">Fused response regulator/phosphatase</fullName>
    </submittedName>
</protein>
<proteinExistence type="predicted"/>
<gene>
    <name evidence="4" type="ORF">B0W48_19830</name>
</gene>
<dbReference type="Gene3D" id="3.40.50.2300">
    <property type="match status" value="1"/>
</dbReference>
<dbReference type="InterPro" id="IPR001789">
    <property type="entry name" value="Sig_transdc_resp-reg_receiver"/>
</dbReference>
<dbReference type="RefSeq" id="WP_077538594.1">
    <property type="nucleotide sequence ID" value="NZ_CP019628.1"/>
</dbReference>
<dbReference type="InterPro" id="IPR052016">
    <property type="entry name" value="Bact_Sigma-Reg"/>
</dbReference>
<dbReference type="InterPro" id="IPR036457">
    <property type="entry name" value="PPM-type-like_dom_sf"/>
</dbReference>
<feature type="domain" description="Response regulatory" evidence="3">
    <location>
        <begin position="3"/>
        <end position="119"/>
    </location>
</feature>
<reference evidence="4 5" key="1">
    <citation type="submission" date="2017-02" db="EMBL/GenBank/DDBJ databases">
        <title>Complete genome sequence of the cold-active Pseudoalteromonas aliena strain EH1 isolated from Arctic seawater.</title>
        <authorList>
            <person name="Kim E."/>
            <person name="Heo E."/>
            <person name="Kim H."/>
            <person name="Kim D."/>
        </authorList>
    </citation>
    <scope>NUCLEOTIDE SEQUENCE [LARGE SCALE GENOMIC DNA]</scope>
    <source>
        <strain evidence="4 5">EH1</strain>
    </source>
</reference>